<keyword evidence="2 10" id="KW-0436">Ligase</keyword>
<dbReference type="InterPro" id="IPR005863">
    <property type="entry name" value="UDP-N-AcMur_synth"/>
</dbReference>
<dbReference type="InterPro" id="IPR051046">
    <property type="entry name" value="MurCDEF_CellWall_CoF430Synth"/>
</dbReference>
<sequence length="431" mass="47071">METSQLYKYFLECGKVTTDTRDCPEGSMFIALKGASFNGNTFASQAIANGCRYAVVDEAEYANDAEGRILLVDDCLKALQDLAAWHRRALGTRMIGITGTNGKTTTKELIAAVLKEKYNVLYTQGNLNNHIGVPLTLLKLTPEHEMAVVEMGANHPGEIKTLVNIACPDYGIITNVGKAHLEGFGSFEGVIRTKGELYDYLRENGGKIFIQNENLYLNSIAGGLECIRYGAEEGLYVSGKVLSCSPFLSFSWKSEDKAHEVQTHLIGSYNVDNALAAVAIGRYFGVADDAICHALSSYEPRNNRSQLVEAGGNRFVIDAYNANPTSMAAALENFRMIDAGYKMVILGDMKELGEASLEEHQKVVDMLAGCGFDRVILVGQEFGKTANTFEHYSNADEVYSVLSADMPKGYMILIKGSNSMKLAGMAEKLMK</sequence>
<dbReference type="GO" id="GO:0009252">
    <property type="term" value="P:peptidoglycan biosynthetic process"/>
    <property type="evidence" value="ECO:0007669"/>
    <property type="project" value="UniProtKB-UniRule"/>
</dbReference>
<accession>A0A948WYI6</accession>
<dbReference type="EC" id="6.3.2.10" evidence="10 11"/>
<dbReference type="GO" id="GO:0005524">
    <property type="term" value="F:ATP binding"/>
    <property type="evidence" value="ECO:0007669"/>
    <property type="project" value="UniProtKB-UniRule"/>
</dbReference>
<evidence type="ECO:0000256" key="7">
    <source>
        <dbReference type="ARBA" id="ARBA00022984"/>
    </source>
</evidence>
<evidence type="ECO:0000256" key="11">
    <source>
        <dbReference type="RuleBase" id="RU004136"/>
    </source>
</evidence>
<dbReference type="PANTHER" id="PTHR43024">
    <property type="entry name" value="UDP-N-ACETYLMURAMOYL-TRIPEPTIDE--D-ALANYL-D-ALANINE LIGASE"/>
    <property type="match status" value="1"/>
</dbReference>
<feature type="binding site" evidence="10">
    <location>
        <begin position="99"/>
        <end position="105"/>
    </location>
    <ligand>
        <name>ATP</name>
        <dbReference type="ChEBI" id="CHEBI:30616"/>
    </ligand>
</feature>
<evidence type="ECO:0000259" key="14">
    <source>
        <dbReference type="Pfam" id="PF08245"/>
    </source>
</evidence>
<dbReference type="InterPro" id="IPR013221">
    <property type="entry name" value="Mur_ligase_cen"/>
</dbReference>
<dbReference type="GO" id="GO:0047480">
    <property type="term" value="F:UDP-N-acetylmuramoyl-tripeptide-D-alanyl-D-alanine ligase activity"/>
    <property type="evidence" value="ECO:0007669"/>
    <property type="project" value="UniProtKB-UniRule"/>
</dbReference>
<dbReference type="NCBIfam" id="TIGR01143">
    <property type="entry name" value="murF"/>
    <property type="match status" value="1"/>
</dbReference>
<comment type="caution">
    <text evidence="15">The sequence shown here is derived from an EMBL/GenBank/DDBJ whole genome shotgun (WGS) entry which is preliminary data.</text>
</comment>
<dbReference type="SUPFAM" id="SSF63418">
    <property type="entry name" value="MurE/MurF N-terminal domain"/>
    <property type="match status" value="1"/>
</dbReference>
<evidence type="ECO:0000313" key="16">
    <source>
        <dbReference type="Proteomes" id="UP000783796"/>
    </source>
</evidence>
<dbReference type="InterPro" id="IPR004101">
    <property type="entry name" value="Mur_ligase_C"/>
</dbReference>
<dbReference type="PANTHER" id="PTHR43024:SF1">
    <property type="entry name" value="UDP-N-ACETYLMURAMOYL-TRIPEPTIDE--D-ALANYL-D-ALANINE LIGASE"/>
    <property type="match status" value="1"/>
</dbReference>
<proteinExistence type="inferred from homology"/>
<dbReference type="EMBL" id="JAHLFW010000109">
    <property type="protein sequence ID" value="MBU3839191.1"/>
    <property type="molecule type" value="Genomic_DNA"/>
</dbReference>
<evidence type="ECO:0000256" key="3">
    <source>
        <dbReference type="ARBA" id="ARBA00022618"/>
    </source>
</evidence>
<dbReference type="InterPro" id="IPR000713">
    <property type="entry name" value="Mur_ligase_N"/>
</dbReference>
<dbReference type="InterPro" id="IPR036565">
    <property type="entry name" value="Mur-like_cat_sf"/>
</dbReference>
<dbReference type="Gene3D" id="3.40.1390.10">
    <property type="entry name" value="MurE/MurF, N-terminal domain"/>
    <property type="match status" value="1"/>
</dbReference>
<comment type="function">
    <text evidence="10 11">Involved in cell wall formation. Catalyzes the final step in the synthesis of UDP-N-acetylmuramoyl-pentapeptide, the precursor of murein.</text>
</comment>
<evidence type="ECO:0000259" key="12">
    <source>
        <dbReference type="Pfam" id="PF01225"/>
    </source>
</evidence>
<feature type="domain" description="Mur ligase central" evidence="14">
    <location>
        <begin position="97"/>
        <end position="280"/>
    </location>
</feature>
<evidence type="ECO:0000256" key="4">
    <source>
        <dbReference type="ARBA" id="ARBA00022741"/>
    </source>
</evidence>
<gene>
    <name evidence="10" type="primary">murF</name>
    <name evidence="15" type="ORF">H9777_12955</name>
</gene>
<evidence type="ECO:0000256" key="9">
    <source>
        <dbReference type="ARBA" id="ARBA00023316"/>
    </source>
</evidence>
<feature type="domain" description="Mur ligase C-terminal" evidence="13">
    <location>
        <begin position="304"/>
        <end position="417"/>
    </location>
</feature>
<dbReference type="InterPro" id="IPR036615">
    <property type="entry name" value="Mur_ligase_C_dom_sf"/>
</dbReference>
<dbReference type="Pfam" id="PF02875">
    <property type="entry name" value="Mur_ligase_C"/>
    <property type="match status" value="1"/>
</dbReference>
<dbReference type="SUPFAM" id="SSF53244">
    <property type="entry name" value="MurD-like peptide ligases, peptide-binding domain"/>
    <property type="match status" value="1"/>
</dbReference>
<dbReference type="InterPro" id="IPR035911">
    <property type="entry name" value="MurE/MurF_N"/>
</dbReference>
<keyword evidence="8 10" id="KW-0131">Cell cycle</keyword>
<evidence type="ECO:0000256" key="5">
    <source>
        <dbReference type="ARBA" id="ARBA00022840"/>
    </source>
</evidence>
<dbReference type="Gene3D" id="3.40.1190.10">
    <property type="entry name" value="Mur-like, catalytic domain"/>
    <property type="match status" value="1"/>
</dbReference>
<dbReference type="Pfam" id="PF08245">
    <property type="entry name" value="Mur_ligase_M"/>
    <property type="match status" value="1"/>
</dbReference>
<dbReference type="GO" id="GO:0008360">
    <property type="term" value="P:regulation of cell shape"/>
    <property type="evidence" value="ECO:0007669"/>
    <property type="project" value="UniProtKB-KW"/>
</dbReference>
<protein>
    <recommendedName>
        <fullName evidence="10 11">UDP-N-acetylmuramoyl-tripeptide--D-alanyl-D-alanine ligase</fullName>
        <ecNumber evidence="10 11">6.3.2.10</ecNumber>
    </recommendedName>
    <alternativeName>
        <fullName evidence="10">D-alanyl-D-alanine-adding enzyme</fullName>
    </alternativeName>
</protein>
<dbReference type="Proteomes" id="UP000783796">
    <property type="component" value="Unassembled WGS sequence"/>
</dbReference>
<name>A0A948WYI6_9BACT</name>
<dbReference type="GO" id="GO:0005737">
    <property type="term" value="C:cytoplasm"/>
    <property type="evidence" value="ECO:0007669"/>
    <property type="project" value="UniProtKB-SubCell"/>
</dbReference>
<reference evidence="15" key="1">
    <citation type="journal article" date="2021" name="PeerJ">
        <title>Extensive microbial diversity within the chicken gut microbiome revealed by metagenomics and culture.</title>
        <authorList>
            <person name="Gilroy R."/>
            <person name="Ravi A."/>
            <person name="Getino M."/>
            <person name="Pursley I."/>
            <person name="Horton D.L."/>
            <person name="Alikhan N.F."/>
            <person name="Baker D."/>
            <person name="Gharbi K."/>
            <person name="Hall N."/>
            <person name="Watson M."/>
            <person name="Adriaenssens E.M."/>
            <person name="Foster-Nyarko E."/>
            <person name="Jarju S."/>
            <person name="Secka A."/>
            <person name="Antonio M."/>
            <person name="Oren A."/>
            <person name="Chaudhuri R.R."/>
            <person name="La Ragione R."/>
            <person name="Hildebrand F."/>
            <person name="Pallen M.J."/>
        </authorList>
    </citation>
    <scope>NUCLEOTIDE SEQUENCE</scope>
    <source>
        <strain evidence="15">G4-2901</strain>
    </source>
</reference>
<organism evidence="15 16">
    <name type="scientific">Candidatus Phocaeicola faecigallinarum</name>
    <dbReference type="NCBI Taxonomy" id="2838732"/>
    <lineage>
        <taxon>Bacteria</taxon>
        <taxon>Pseudomonadati</taxon>
        <taxon>Bacteroidota</taxon>
        <taxon>Bacteroidia</taxon>
        <taxon>Bacteroidales</taxon>
        <taxon>Bacteroidaceae</taxon>
        <taxon>Phocaeicola</taxon>
    </lineage>
</organism>
<reference evidence="15" key="2">
    <citation type="submission" date="2021-04" db="EMBL/GenBank/DDBJ databases">
        <authorList>
            <person name="Gilroy R."/>
        </authorList>
    </citation>
    <scope>NUCLEOTIDE SEQUENCE</scope>
    <source>
        <strain evidence="15">G4-2901</strain>
    </source>
</reference>
<keyword evidence="1 10" id="KW-0963">Cytoplasm</keyword>
<keyword evidence="3 10" id="KW-0132">Cell division</keyword>
<evidence type="ECO:0000259" key="13">
    <source>
        <dbReference type="Pfam" id="PF02875"/>
    </source>
</evidence>
<keyword evidence="5 10" id="KW-0067">ATP-binding</keyword>
<evidence type="ECO:0000256" key="10">
    <source>
        <dbReference type="HAMAP-Rule" id="MF_02019"/>
    </source>
</evidence>
<comment type="catalytic activity">
    <reaction evidence="10 11">
        <text>D-alanyl-D-alanine + UDP-N-acetyl-alpha-D-muramoyl-L-alanyl-gamma-D-glutamyl-meso-2,6-diaminopimelate + ATP = UDP-N-acetyl-alpha-D-muramoyl-L-alanyl-gamma-D-glutamyl-meso-2,6-diaminopimeloyl-D-alanyl-D-alanine + ADP + phosphate + H(+)</text>
        <dbReference type="Rhea" id="RHEA:28374"/>
        <dbReference type="ChEBI" id="CHEBI:15378"/>
        <dbReference type="ChEBI" id="CHEBI:30616"/>
        <dbReference type="ChEBI" id="CHEBI:43474"/>
        <dbReference type="ChEBI" id="CHEBI:57822"/>
        <dbReference type="ChEBI" id="CHEBI:61386"/>
        <dbReference type="ChEBI" id="CHEBI:83905"/>
        <dbReference type="ChEBI" id="CHEBI:456216"/>
        <dbReference type="EC" id="6.3.2.10"/>
    </reaction>
</comment>
<dbReference type="SUPFAM" id="SSF53623">
    <property type="entry name" value="MurD-like peptide ligases, catalytic domain"/>
    <property type="match status" value="1"/>
</dbReference>
<keyword evidence="7 10" id="KW-0573">Peptidoglycan synthesis</keyword>
<dbReference type="GO" id="GO:0051301">
    <property type="term" value="P:cell division"/>
    <property type="evidence" value="ECO:0007669"/>
    <property type="project" value="UniProtKB-KW"/>
</dbReference>
<feature type="domain" description="Mur ligase N-terminal catalytic" evidence="12">
    <location>
        <begin position="16"/>
        <end position="84"/>
    </location>
</feature>
<dbReference type="HAMAP" id="MF_02019">
    <property type="entry name" value="MurF"/>
    <property type="match status" value="1"/>
</dbReference>
<evidence type="ECO:0000256" key="2">
    <source>
        <dbReference type="ARBA" id="ARBA00022598"/>
    </source>
</evidence>
<comment type="subcellular location">
    <subcellularLocation>
        <location evidence="10 11">Cytoplasm</location>
    </subcellularLocation>
</comment>
<keyword evidence="9 10" id="KW-0961">Cell wall biogenesis/degradation</keyword>
<comment type="similarity">
    <text evidence="10">Belongs to the MurCDEF family. MurF subfamily.</text>
</comment>
<evidence type="ECO:0000313" key="15">
    <source>
        <dbReference type="EMBL" id="MBU3839191.1"/>
    </source>
</evidence>
<keyword evidence="6 10" id="KW-0133">Cell shape</keyword>
<dbReference type="Gene3D" id="3.90.190.20">
    <property type="entry name" value="Mur ligase, C-terminal domain"/>
    <property type="match status" value="1"/>
</dbReference>
<comment type="pathway">
    <text evidence="10 11">Cell wall biogenesis; peptidoglycan biosynthesis.</text>
</comment>
<dbReference type="Pfam" id="PF01225">
    <property type="entry name" value="Mur_ligase"/>
    <property type="match status" value="1"/>
</dbReference>
<evidence type="ECO:0000256" key="1">
    <source>
        <dbReference type="ARBA" id="ARBA00022490"/>
    </source>
</evidence>
<keyword evidence="4 10" id="KW-0547">Nucleotide-binding</keyword>
<dbReference type="GO" id="GO:0071555">
    <property type="term" value="P:cell wall organization"/>
    <property type="evidence" value="ECO:0007669"/>
    <property type="project" value="UniProtKB-KW"/>
</dbReference>
<dbReference type="AlphaFoldDB" id="A0A948WYI6"/>
<evidence type="ECO:0000256" key="8">
    <source>
        <dbReference type="ARBA" id="ARBA00023306"/>
    </source>
</evidence>
<evidence type="ECO:0000256" key="6">
    <source>
        <dbReference type="ARBA" id="ARBA00022960"/>
    </source>
</evidence>